<dbReference type="Proteomes" id="UP000290572">
    <property type="component" value="Unassembled WGS sequence"/>
</dbReference>
<reference evidence="1 2" key="1">
    <citation type="submission" date="2018-03" db="EMBL/GenBank/DDBJ databases">
        <title>Draft genome sequence of Rohu Carp (Labeo rohita).</title>
        <authorList>
            <person name="Das P."/>
            <person name="Kushwaha B."/>
            <person name="Joshi C.G."/>
            <person name="Kumar D."/>
            <person name="Nagpure N.S."/>
            <person name="Sahoo L."/>
            <person name="Das S.P."/>
            <person name="Bit A."/>
            <person name="Patnaik S."/>
            <person name="Meher P.K."/>
            <person name="Jayasankar P."/>
            <person name="Koringa P.G."/>
            <person name="Patel N.V."/>
            <person name="Hinsu A.T."/>
            <person name="Kumar R."/>
            <person name="Pandey M."/>
            <person name="Agarwal S."/>
            <person name="Srivastava S."/>
            <person name="Singh M."/>
            <person name="Iquebal M.A."/>
            <person name="Jaiswal S."/>
            <person name="Angadi U.B."/>
            <person name="Kumar N."/>
            <person name="Raza M."/>
            <person name="Shah T.M."/>
            <person name="Rai A."/>
            <person name="Jena J.K."/>
        </authorList>
    </citation>
    <scope>NUCLEOTIDE SEQUENCE [LARGE SCALE GENOMIC DNA]</scope>
    <source>
        <strain evidence="1">DASCIFA01</strain>
        <tissue evidence="1">Testis</tissue>
    </source>
</reference>
<sequence length="78" mass="8911">MSDPPDLSADKELMEKIRREGSRWEAILMETFFNIEAYSDSLAKVLQWLPNCDEYSSVESGINSIISSPEDPEPRDET</sequence>
<name>A0A498P0J6_LABRO</name>
<keyword evidence="2" id="KW-1185">Reference proteome</keyword>
<protein>
    <submittedName>
        <fullName evidence="1">GTPase IMAP family member 8-like protein</fullName>
    </submittedName>
</protein>
<gene>
    <name evidence="1" type="ORF">ROHU_001803</name>
</gene>
<comment type="caution">
    <text evidence="1">The sequence shown here is derived from an EMBL/GenBank/DDBJ whole genome shotgun (WGS) entry which is preliminary data.</text>
</comment>
<evidence type="ECO:0000313" key="1">
    <source>
        <dbReference type="EMBL" id="RXN37703.1"/>
    </source>
</evidence>
<dbReference type="AlphaFoldDB" id="A0A498P0J6"/>
<evidence type="ECO:0000313" key="2">
    <source>
        <dbReference type="Proteomes" id="UP000290572"/>
    </source>
</evidence>
<organism evidence="1 2">
    <name type="scientific">Labeo rohita</name>
    <name type="common">Indian major carp</name>
    <name type="synonym">Cyprinus rohita</name>
    <dbReference type="NCBI Taxonomy" id="84645"/>
    <lineage>
        <taxon>Eukaryota</taxon>
        <taxon>Metazoa</taxon>
        <taxon>Chordata</taxon>
        <taxon>Craniata</taxon>
        <taxon>Vertebrata</taxon>
        <taxon>Euteleostomi</taxon>
        <taxon>Actinopterygii</taxon>
        <taxon>Neopterygii</taxon>
        <taxon>Teleostei</taxon>
        <taxon>Ostariophysi</taxon>
        <taxon>Cypriniformes</taxon>
        <taxon>Cyprinidae</taxon>
        <taxon>Labeoninae</taxon>
        <taxon>Labeonini</taxon>
        <taxon>Labeo</taxon>
    </lineage>
</organism>
<accession>A0A498P0J6</accession>
<dbReference type="EMBL" id="QBIY01005493">
    <property type="protein sequence ID" value="RXN37703.1"/>
    <property type="molecule type" value="Genomic_DNA"/>
</dbReference>
<proteinExistence type="predicted"/>